<reference evidence="2" key="2">
    <citation type="submission" date="2023-05" db="EMBL/GenBank/DDBJ databases">
        <authorList>
            <consortium name="Lawrence Berkeley National Laboratory"/>
            <person name="Steindorff A."/>
            <person name="Hensen N."/>
            <person name="Bonometti L."/>
            <person name="Westerberg I."/>
            <person name="Brannstrom I.O."/>
            <person name="Guillou S."/>
            <person name="Cros-Aarteil S."/>
            <person name="Calhoun S."/>
            <person name="Haridas S."/>
            <person name="Kuo A."/>
            <person name="Mondo S."/>
            <person name="Pangilinan J."/>
            <person name="Riley R."/>
            <person name="Labutti K."/>
            <person name="Andreopoulos B."/>
            <person name="Lipzen A."/>
            <person name="Chen C."/>
            <person name="Yanf M."/>
            <person name="Daum C."/>
            <person name="Ng V."/>
            <person name="Clum A."/>
            <person name="Ohm R."/>
            <person name="Martin F."/>
            <person name="Silar P."/>
            <person name="Natvig D."/>
            <person name="Lalanne C."/>
            <person name="Gautier V."/>
            <person name="Ament-Velasquez S.L."/>
            <person name="Kruys A."/>
            <person name="Hutchinson M.I."/>
            <person name="Powell A.J."/>
            <person name="Barry K."/>
            <person name="Miller A.N."/>
            <person name="Grigoriev I.V."/>
            <person name="Debuchy R."/>
            <person name="Gladieux P."/>
            <person name="Thoren M.H."/>
            <person name="Johannesson H."/>
        </authorList>
    </citation>
    <scope>NUCLEOTIDE SEQUENCE</scope>
    <source>
        <strain evidence="2">CBS 757.83</strain>
    </source>
</reference>
<dbReference type="AlphaFoldDB" id="A0AAN6Q367"/>
<keyword evidence="3" id="KW-1185">Reference proteome</keyword>
<dbReference type="Proteomes" id="UP001305647">
    <property type="component" value="Unassembled WGS sequence"/>
</dbReference>
<evidence type="ECO:0000256" key="1">
    <source>
        <dbReference type="SAM" id="MobiDB-lite"/>
    </source>
</evidence>
<feature type="region of interest" description="Disordered" evidence="1">
    <location>
        <begin position="43"/>
        <end position="62"/>
    </location>
</feature>
<accession>A0AAN6Q367</accession>
<proteinExistence type="predicted"/>
<organism evidence="2 3">
    <name type="scientific">Parathielavia hyrcaniae</name>
    <dbReference type="NCBI Taxonomy" id="113614"/>
    <lineage>
        <taxon>Eukaryota</taxon>
        <taxon>Fungi</taxon>
        <taxon>Dikarya</taxon>
        <taxon>Ascomycota</taxon>
        <taxon>Pezizomycotina</taxon>
        <taxon>Sordariomycetes</taxon>
        <taxon>Sordariomycetidae</taxon>
        <taxon>Sordariales</taxon>
        <taxon>Chaetomiaceae</taxon>
        <taxon>Parathielavia</taxon>
    </lineage>
</organism>
<dbReference type="EMBL" id="MU863635">
    <property type="protein sequence ID" value="KAK4101419.1"/>
    <property type="molecule type" value="Genomic_DNA"/>
</dbReference>
<evidence type="ECO:0000313" key="2">
    <source>
        <dbReference type="EMBL" id="KAK4101419.1"/>
    </source>
</evidence>
<gene>
    <name evidence="2" type="ORF">N658DRAFT_59945</name>
</gene>
<evidence type="ECO:0000313" key="3">
    <source>
        <dbReference type="Proteomes" id="UP001305647"/>
    </source>
</evidence>
<sequence length="82" mass="9469">MPGWAMVHLHCPSHHGVCEMVSRWKSQRSRDQTRRGLLSLFIKPRGARPPPPSEASMPRTRQRQWTRWISRPGVQQHAGPVP</sequence>
<name>A0AAN6Q367_9PEZI</name>
<comment type="caution">
    <text evidence="2">The sequence shown here is derived from an EMBL/GenBank/DDBJ whole genome shotgun (WGS) entry which is preliminary data.</text>
</comment>
<protein>
    <submittedName>
        <fullName evidence="2">Uncharacterized protein</fullName>
    </submittedName>
</protein>
<reference evidence="2" key="1">
    <citation type="journal article" date="2023" name="Mol. Phylogenet. Evol.">
        <title>Genome-scale phylogeny and comparative genomics of the fungal order Sordariales.</title>
        <authorList>
            <person name="Hensen N."/>
            <person name="Bonometti L."/>
            <person name="Westerberg I."/>
            <person name="Brannstrom I.O."/>
            <person name="Guillou S."/>
            <person name="Cros-Aarteil S."/>
            <person name="Calhoun S."/>
            <person name="Haridas S."/>
            <person name="Kuo A."/>
            <person name="Mondo S."/>
            <person name="Pangilinan J."/>
            <person name="Riley R."/>
            <person name="LaButti K."/>
            <person name="Andreopoulos B."/>
            <person name="Lipzen A."/>
            <person name="Chen C."/>
            <person name="Yan M."/>
            <person name="Daum C."/>
            <person name="Ng V."/>
            <person name="Clum A."/>
            <person name="Steindorff A."/>
            <person name="Ohm R.A."/>
            <person name="Martin F."/>
            <person name="Silar P."/>
            <person name="Natvig D.O."/>
            <person name="Lalanne C."/>
            <person name="Gautier V."/>
            <person name="Ament-Velasquez S.L."/>
            <person name="Kruys A."/>
            <person name="Hutchinson M.I."/>
            <person name="Powell A.J."/>
            <person name="Barry K."/>
            <person name="Miller A.N."/>
            <person name="Grigoriev I.V."/>
            <person name="Debuchy R."/>
            <person name="Gladieux P."/>
            <person name="Hiltunen Thoren M."/>
            <person name="Johannesson H."/>
        </authorList>
    </citation>
    <scope>NUCLEOTIDE SEQUENCE</scope>
    <source>
        <strain evidence="2">CBS 757.83</strain>
    </source>
</reference>